<dbReference type="SUPFAM" id="SSF55874">
    <property type="entry name" value="ATPase domain of HSP90 chaperone/DNA topoisomerase II/histidine kinase"/>
    <property type="match status" value="1"/>
</dbReference>
<evidence type="ECO:0000256" key="7">
    <source>
        <dbReference type="SAM" id="Phobius"/>
    </source>
</evidence>
<keyword evidence="12" id="KW-1185">Reference proteome</keyword>
<gene>
    <name evidence="11" type="ORF">FGK64_15095</name>
</gene>
<evidence type="ECO:0000313" key="12">
    <source>
        <dbReference type="Proteomes" id="UP001191082"/>
    </source>
</evidence>
<comment type="caution">
    <text evidence="11">The sequence shown here is derived from an EMBL/GenBank/DDBJ whole genome shotgun (WGS) entry which is preliminary data.</text>
</comment>
<dbReference type="SUPFAM" id="SSF47384">
    <property type="entry name" value="Homodimeric domain of signal transducing histidine kinase"/>
    <property type="match status" value="1"/>
</dbReference>
<evidence type="ECO:0000256" key="3">
    <source>
        <dbReference type="ARBA" id="ARBA00022553"/>
    </source>
</evidence>
<feature type="transmembrane region" description="Helical" evidence="7">
    <location>
        <begin position="16"/>
        <end position="37"/>
    </location>
</feature>
<dbReference type="InterPro" id="IPR036641">
    <property type="entry name" value="HPT_dom_sf"/>
</dbReference>
<dbReference type="InterPro" id="IPR013767">
    <property type="entry name" value="PAS_fold"/>
</dbReference>
<dbReference type="InterPro" id="IPR003594">
    <property type="entry name" value="HATPase_dom"/>
</dbReference>
<dbReference type="Gene3D" id="1.20.120.160">
    <property type="entry name" value="HPT domain"/>
    <property type="match status" value="1"/>
</dbReference>
<dbReference type="CDD" id="cd17546">
    <property type="entry name" value="REC_hyHK_CKI1_RcsC-like"/>
    <property type="match status" value="1"/>
</dbReference>
<dbReference type="CDD" id="cd00130">
    <property type="entry name" value="PAS"/>
    <property type="match status" value="1"/>
</dbReference>
<dbReference type="CDD" id="cd00082">
    <property type="entry name" value="HisKA"/>
    <property type="match status" value="1"/>
</dbReference>
<evidence type="ECO:0000256" key="6">
    <source>
        <dbReference type="PROSITE-ProRule" id="PRU00169"/>
    </source>
</evidence>
<dbReference type="Pfam" id="PF02518">
    <property type="entry name" value="HATPase_c"/>
    <property type="match status" value="1"/>
</dbReference>
<dbReference type="SMART" id="SM00387">
    <property type="entry name" value="HATPase_c"/>
    <property type="match status" value="1"/>
</dbReference>
<dbReference type="EC" id="2.7.13.3" evidence="2"/>
<dbReference type="Pfam" id="PF00989">
    <property type="entry name" value="PAS"/>
    <property type="match status" value="1"/>
</dbReference>
<dbReference type="InterPro" id="IPR036890">
    <property type="entry name" value="HATPase_C_sf"/>
</dbReference>
<dbReference type="Gene3D" id="3.30.450.20">
    <property type="entry name" value="PAS domain"/>
    <property type="match status" value="1"/>
</dbReference>
<evidence type="ECO:0000259" key="8">
    <source>
        <dbReference type="PROSITE" id="PS50109"/>
    </source>
</evidence>
<organism evidence="11 12">
    <name type="scientific">Arenibacterium halophilum</name>
    <dbReference type="NCBI Taxonomy" id="2583821"/>
    <lineage>
        <taxon>Bacteria</taxon>
        <taxon>Pseudomonadati</taxon>
        <taxon>Pseudomonadota</taxon>
        <taxon>Alphaproteobacteria</taxon>
        <taxon>Rhodobacterales</taxon>
        <taxon>Paracoccaceae</taxon>
        <taxon>Arenibacterium</taxon>
    </lineage>
</organism>
<comment type="catalytic activity">
    <reaction evidence="1">
        <text>ATP + protein L-histidine = ADP + protein N-phospho-L-histidine.</text>
        <dbReference type="EC" id="2.7.13.3"/>
    </reaction>
</comment>
<dbReference type="InterPro" id="IPR001789">
    <property type="entry name" value="Sig_transdc_resp-reg_receiver"/>
</dbReference>
<dbReference type="Gene3D" id="1.10.287.130">
    <property type="match status" value="1"/>
</dbReference>
<dbReference type="Gene3D" id="3.30.565.10">
    <property type="entry name" value="Histidine kinase-like ATPase, C-terminal domain"/>
    <property type="match status" value="1"/>
</dbReference>
<sequence length="848" mass="91261">MDKARTPTAGSKYRTVLAVFGLTLCISIVAGLSWRLLQEIDDVSAANSDNLEFTLAQSDVEFAHFRLAIEKAVQRKAEIATVRRRFDIFYSRIDTLSRGAFYRRIGASADFQAPLERIRSFLDATVPLIDGADDTLRAALPPLAEQAEIRAADVRALTLAGLANSSQLADERRVGLLRTLIAISSVLGLLVAGLGLLALKLLHLARLAEVQTRAVQDAAKQLQIIVDTALDAIIVTDPAGRIREFNPAATRIFDRPRDQAIGRTIFDIVLPEDSHDALRDAGTALLTGQRQALTAERRLETTAIDAAGRRFPVEISLDVADARGGRVFVAYIRDISRRKADEAALTEARDKALAGERAKAEFLAITSHEMRTPLNGMLGTMELLQDEDLPPRQAELLERMHNSGQMLLGLANDVLDLAKFEAGKLQAERCSFALPPLLDGILSTAAPMATANGNHMAWHWLGAPRDIVQGDPRRLRQVLLNLVGNAVKFTRGGKITITAQRAEGPGDRVIFRVSDTGIGIAPDDIERIFRDFETLDSSYARKADGTGLGLGIARRLSDLMGGQITAESVLGKGSTFSLCLPLPAGQLADTPATSAPIGVSKATPLDLLVVEDNEVNRFVLRKMLHAMGHRVTEATDGRAGVEMAINRCFDAILMDISMPVMDGTEAAQRIRAAGGGSHRAPIIAVTAHALPEETARFRDIGMDHCISKPISRSTLTRTLAQLPAPRPAAPPAPLALLDTAVLADLDDAMPTEERDRLIARFLQDTGAEIRVLAALDPDVPDLRARIHNCAGSCGTFGFVAMGQSLRDIESKLKRGEAVSPANLAALPKIWAESAAALAASHGHAAEAP</sequence>
<dbReference type="Pfam" id="PF00072">
    <property type="entry name" value="Response_reg"/>
    <property type="match status" value="1"/>
</dbReference>
<evidence type="ECO:0000259" key="9">
    <source>
        <dbReference type="PROSITE" id="PS50110"/>
    </source>
</evidence>
<dbReference type="InterPro" id="IPR000014">
    <property type="entry name" value="PAS"/>
</dbReference>
<dbReference type="InterPro" id="IPR035965">
    <property type="entry name" value="PAS-like_dom_sf"/>
</dbReference>
<dbReference type="SMART" id="SM00091">
    <property type="entry name" value="PAS"/>
    <property type="match status" value="1"/>
</dbReference>
<keyword evidence="3 6" id="KW-0597">Phosphoprotein</keyword>
<dbReference type="PROSITE" id="PS50110">
    <property type="entry name" value="RESPONSE_REGULATORY"/>
    <property type="match status" value="1"/>
</dbReference>
<dbReference type="PANTHER" id="PTHR43047">
    <property type="entry name" value="TWO-COMPONENT HISTIDINE PROTEIN KINASE"/>
    <property type="match status" value="1"/>
</dbReference>
<evidence type="ECO:0000256" key="5">
    <source>
        <dbReference type="ARBA" id="ARBA00022777"/>
    </source>
</evidence>
<dbReference type="SUPFAM" id="SSF55785">
    <property type="entry name" value="PYP-like sensor domain (PAS domain)"/>
    <property type="match status" value="1"/>
</dbReference>
<dbReference type="CDD" id="cd16922">
    <property type="entry name" value="HATPase_EvgS-ArcB-TorS-like"/>
    <property type="match status" value="1"/>
</dbReference>
<feature type="transmembrane region" description="Helical" evidence="7">
    <location>
        <begin position="176"/>
        <end position="199"/>
    </location>
</feature>
<proteinExistence type="predicted"/>
<reference evidence="11 12" key="1">
    <citation type="submission" date="2019-05" db="EMBL/GenBank/DDBJ databases">
        <title>Marivita sp. nov. isolated from sea sediment.</title>
        <authorList>
            <person name="Kim W."/>
        </authorList>
    </citation>
    <scope>NUCLEOTIDE SEQUENCE [LARGE SCALE GENOMIC DNA]</scope>
    <source>
        <strain evidence="11 12">CAU 1492</strain>
    </source>
</reference>
<keyword evidence="7" id="KW-0812">Transmembrane</keyword>
<dbReference type="Gene3D" id="3.40.50.2300">
    <property type="match status" value="1"/>
</dbReference>
<feature type="domain" description="Response regulatory" evidence="9">
    <location>
        <begin position="606"/>
        <end position="723"/>
    </location>
</feature>
<protein>
    <recommendedName>
        <fullName evidence="2">histidine kinase</fullName>
        <ecNumber evidence="2">2.7.13.3</ecNumber>
    </recommendedName>
</protein>
<dbReference type="PROSITE" id="PS50109">
    <property type="entry name" value="HIS_KIN"/>
    <property type="match status" value="1"/>
</dbReference>
<evidence type="ECO:0000259" key="10">
    <source>
        <dbReference type="PROSITE" id="PS50112"/>
    </source>
</evidence>
<feature type="domain" description="Histidine kinase" evidence="8">
    <location>
        <begin position="365"/>
        <end position="584"/>
    </location>
</feature>
<dbReference type="InterPro" id="IPR036097">
    <property type="entry name" value="HisK_dim/P_sf"/>
</dbReference>
<dbReference type="InterPro" id="IPR004358">
    <property type="entry name" value="Sig_transdc_His_kin-like_C"/>
</dbReference>
<dbReference type="SUPFAM" id="SSF52172">
    <property type="entry name" value="CheY-like"/>
    <property type="match status" value="1"/>
</dbReference>
<dbReference type="InterPro" id="IPR003661">
    <property type="entry name" value="HisK_dim/P_dom"/>
</dbReference>
<evidence type="ECO:0000313" key="11">
    <source>
        <dbReference type="EMBL" id="TMV11600.1"/>
    </source>
</evidence>
<evidence type="ECO:0000256" key="1">
    <source>
        <dbReference type="ARBA" id="ARBA00000085"/>
    </source>
</evidence>
<evidence type="ECO:0000256" key="4">
    <source>
        <dbReference type="ARBA" id="ARBA00022679"/>
    </source>
</evidence>
<dbReference type="Proteomes" id="UP001191082">
    <property type="component" value="Unassembled WGS sequence"/>
</dbReference>
<keyword evidence="4" id="KW-0808">Transferase</keyword>
<dbReference type="SUPFAM" id="SSF47226">
    <property type="entry name" value="Histidine-containing phosphotransfer domain, HPT domain"/>
    <property type="match status" value="1"/>
</dbReference>
<keyword evidence="7" id="KW-0472">Membrane</keyword>
<dbReference type="SMART" id="SM00388">
    <property type="entry name" value="HisKA"/>
    <property type="match status" value="1"/>
</dbReference>
<feature type="modified residue" description="4-aspartylphosphate" evidence="6">
    <location>
        <position position="655"/>
    </location>
</feature>
<dbReference type="PANTHER" id="PTHR43047:SF78">
    <property type="entry name" value="SENSORY_REGULATORY PROTEIN RPFC"/>
    <property type="match status" value="1"/>
</dbReference>
<dbReference type="RefSeq" id="WP_138864665.1">
    <property type="nucleotide sequence ID" value="NZ_VCPC01000003.1"/>
</dbReference>
<dbReference type="InterPro" id="IPR011006">
    <property type="entry name" value="CheY-like_superfamily"/>
</dbReference>
<evidence type="ECO:0000256" key="2">
    <source>
        <dbReference type="ARBA" id="ARBA00012438"/>
    </source>
</evidence>
<dbReference type="SMART" id="SM00448">
    <property type="entry name" value="REC"/>
    <property type="match status" value="1"/>
</dbReference>
<name>A0ABY2X741_9RHOB</name>
<feature type="domain" description="PAS" evidence="10">
    <location>
        <begin position="218"/>
        <end position="273"/>
    </location>
</feature>
<keyword evidence="5" id="KW-0418">Kinase</keyword>
<accession>A0ABY2X741</accession>
<dbReference type="InterPro" id="IPR005467">
    <property type="entry name" value="His_kinase_dom"/>
</dbReference>
<dbReference type="PRINTS" id="PR00344">
    <property type="entry name" value="BCTRLSENSOR"/>
</dbReference>
<dbReference type="NCBIfam" id="TIGR00229">
    <property type="entry name" value="sensory_box"/>
    <property type="match status" value="1"/>
</dbReference>
<keyword evidence="7" id="KW-1133">Transmembrane helix</keyword>
<dbReference type="Pfam" id="PF00512">
    <property type="entry name" value="HisKA"/>
    <property type="match status" value="1"/>
</dbReference>
<dbReference type="PROSITE" id="PS50112">
    <property type="entry name" value="PAS"/>
    <property type="match status" value="1"/>
</dbReference>
<dbReference type="EMBL" id="VCPC01000003">
    <property type="protein sequence ID" value="TMV11600.1"/>
    <property type="molecule type" value="Genomic_DNA"/>
</dbReference>